<dbReference type="EMBL" id="QCYY01001704">
    <property type="protein sequence ID" value="ROT75984.1"/>
    <property type="molecule type" value="Genomic_DNA"/>
</dbReference>
<dbReference type="AlphaFoldDB" id="A0A3R7M9V9"/>
<dbReference type="Proteomes" id="UP000283509">
    <property type="component" value="Unassembled WGS sequence"/>
</dbReference>
<evidence type="ECO:0000313" key="5">
    <source>
        <dbReference type="Proteomes" id="UP000283509"/>
    </source>
</evidence>
<feature type="compositionally biased region" description="Pro residues" evidence="1">
    <location>
        <begin position="175"/>
        <end position="196"/>
    </location>
</feature>
<feature type="transmembrane region" description="Helical" evidence="2">
    <location>
        <begin position="236"/>
        <end position="256"/>
    </location>
</feature>
<feature type="region of interest" description="Disordered" evidence="1">
    <location>
        <begin position="328"/>
        <end position="349"/>
    </location>
</feature>
<comment type="caution">
    <text evidence="4">The sequence shown here is derived from an EMBL/GenBank/DDBJ whole genome shotgun (WGS) entry which is preliminary data.</text>
</comment>
<keyword evidence="3" id="KW-0732">Signal</keyword>
<name>A0A3R7M9V9_PENVA</name>
<evidence type="ECO:0000256" key="1">
    <source>
        <dbReference type="SAM" id="MobiDB-lite"/>
    </source>
</evidence>
<accession>A0A3R7M9V9</accession>
<keyword evidence="5" id="KW-1185">Reference proteome</keyword>
<keyword evidence="2" id="KW-1133">Transmembrane helix</keyword>
<gene>
    <name evidence="4" type="ORF">C7M84_005449</name>
</gene>
<evidence type="ECO:0000313" key="4">
    <source>
        <dbReference type="EMBL" id="ROT75984.1"/>
    </source>
</evidence>
<proteinExistence type="predicted"/>
<evidence type="ECO:0000256" key="3">
    <source>
        <dbReference type="SAM" id="SignalP"/>
    </source>
</evidence>
<feature type="signal peptide" evidence="3">
    <location>
        <begin position="1"/>
        <end position="18"/>
    </location>
</feature>
<sequence>MAFFFFFSLPSFMPSAPSSLSTDDAVYEGRFPLTSNHAYGHYSPQHKLIEMPSQNMVAKEGVFLSISLIPPCSRFPLHLFLFLLPSLLPFFSFPLSLLTLPISSVPLLLLLPSSPSFSFPFIPPFPSLPLLPFSHLLFPPSSFFSPLPPSPRPPPLFPPLLSPLPSSSSFSPSSLPRPPSPFSLPPLPSPSPPPPARGGGRASVLLESVTVTAEQRRLSLTGSPRCAHRHCERNRFFLLTCFLLWFFFFLFSIFLVNSQCFFLSLSAGTSVGPPPSRSSSPPTQHTLRDDRVQTGFFGDTPRAASSAIFNIPNESHFISFGSFSSPHSALGSSPSRGGRERDPDEVGGPVGCLGRLRSVGDHLGLSFGGRKHTRGKQREGCRVSLTSAIAAHLEGPLKPLAQS</sequence>
<dbReference type="PRINTS" id="PR01217">
    <property type="entry name" value="PRICHEXTENSN"/>
</dbReference>
<reference evidence="4 5" key="2">
    <citation type="submission" date="2019-01" db="EMBL/GenBank/DDBJ databases">
        <title>The decoding of complex shrimp genome reveals the adaptation for benthos swimmer, frequently molting mechanism and breeding impact on genome.</title>
        <authorList>
            <person name="Sun Y."/>
            <person name="Gao Y."/>
            <person name="Yu Y."/>
        </authorList>
    </citation>
    <scope>NUCLEOTIDE SEQUENCE [LARGE SCALE GENOMIC DNA]</scope>
    <source>
        <tissue evidence="4">Muscle</tissue>
    </source>
</reference>
<keyword evidence="2" id="KW-0812">Transmembrane</keyword>
<evidence type="ECO:0000256" key="2">
    <source>
        <dbReference type="SAM" id="Phobius"/>
    </source>
</evidence>
<keyword evidence="2" id="KW-0472">Membrane</keyword>
<feature type="transmembrane region" description="Helical" evidence="2">
    <location>
        <begin position="87"/>
        <end position="111"/>
    </location>
</feature>
<feature type="chain" id="PRO_5018694341" evidence="3">
    <location>
        <begin position="19"/>
        <end position="403"/>
    </location>
</feature>
<feature type="region of interest" description="Disordered" evidence="1">
    <location>
        <begin position="168"/>
        <end position="201"/>
    </location>
</feature>
<protein>
    <submittedName>
        <fullName evidence="4">Uncharacterized protein</fullName>
    </submittedName>
</protein>
<reference evidence="4 5" key="1">
    <citation type="submission" date="2018-04" db="EMBL/GenBank/DDBJ databases">
        <authorList>
            <person name="Zhang X."/>
            <person name="Yuan J."/>
            <person name="Li F."/>
            <person name="Xiang J."/>
        </authorList>
    </citation>
    <scope>NUCLEOTIDE SEQUENCE [LARGE SCALE GENOMIC DNA]</scope>
    <source>
        <tissue evidence="4">Muscle</tissue>
    </source>
</reference>
<organism evidence="4 5">
    <name type="scientific">Penaeus vannamei</name>
    <name type="common">Whiteleg shrimp</name>
    <name type="synonym">Litopenaeus vannamei</name>
    <dbReference type="NCBI Taxonomy" id="6689"/>
    <lineage>
        <taxon>Eukaryota</taxon>
        <taxon>Metazoa</taxon>
        <taxon>Ecdysozoa</taxon>
        <taxon>Arthropoda</taxon>
        <taxon>Crustacea</taxon>
        <taxon>Multicrustacea</taxon>
        <taxon>Malacostraca</taxon>
        <taxon>Eumalacostraca</taxon>
        <taxon>Eucarida</taxon>
        <taxon>Decapoda</taxon>
        <taxon>Dendrobranchiata</taxon>
        <taxon>Penaeoidea</taxon>
        <taxon>Penaeidae</taxon>
        <taxon>Penaeus</taxon>
    </lineage>
</organism>